<feature type="binding site" evidence="6">
    <location>
        <position position="423"/>
    </location>
    <ligand>
        <name>Mo-bis(molybdopterin guanine dinucleotide)</name>
        <dbReference type="ChEBI" id="CHEBI:60539"/>
    </ligand>
</feature>
<dbReference type="Pfam" id="PF00384">
    <property type="entry name" value="Molybdopterin"/>
    <property type="match status" value="1"/>
</dbReference>
<dbReference type="AlphaFoldDB" id="A0A6L8VDH9"/>
<dbReference type="InterPro" id="IPR006657">
    <property type="entry name" value="MoPterin_dinucl-bd_dom"/>
</dbReference>
<proteinExistence type="inferred from homology"/>
<dbReference type="InterPro" id="IPR006658">
    <property type="entry name" value="BisC"/>
</dbReference>
<dbReference type="GO" id="GO:0030151">
    <property type="term" value="F:molybdenum ion binding"/>
    <property type="evidence" value="ECO:0007669"/>
    <property type="project" value="TreeGrafter"/>
</dbReference>
<dbReference type="GO" id="GO:0030288">
    <property type="term" value="C:outer membrane-bounded periplasmic space"/>
    <property type="evidence" value="ECO:0007669"/>
    <property type="project" value="TreeGrafter"/>
</dbReference>
<feature type="domain" description="Molybdopterin oxidoreductase" evidence="7">
    <location>
        <begin position="51"/>
        <end position="508"/>
    </location>
</feature>
<feature type="domain" description="Molybdopterin oxidoreductase N-terminal" evidence="9">
    <location>
        <begin position="7"/>
        <end position="44"/>
    </location>
</feature>
<dbReference type="Proteomes" id="UP000477083">
    <property type="component" value="Unassembled WGS sequence"/>
</dbReference>
<dbReference type="Gene3D" id="3.40.50.740">
    <property type="match status" value="1"/>
</dbReference>
<dbReference type="InterPro" id="IPR006656">
    <property type="entry name" value="Mopterin_OxRdtase"/>
</dbReference>
<dbReference type="RefSeq" id="WP_161342515.1">
    <property type="nucleotide sequence ID" value="NZ_BMGW01000001.1"/>
</dbReference>
<dbReference type="NCBIfam" id="TIGR00509">
    <property type="entry name" value="bisC_fam"/>
    <property type="match status" value="1"/>
</dbReference>
<dbReference type="CDD" id="cd02769">
    <property type="entry name" value="MopB_DMSOR-BSOR-TMAOR"/>
    <property type="match status" value="1"/>
</dbReference>
<keyword evidence="11" id="KW-1185">Reference proteome</keyword>
<dbReference type="EMBL" id="WWNR01000001">
    <property type="protein sequence ID" value="MZQ87682.1"/>
    <property type="molecule type" value="Genomic_DNA"/>
</dbReference>
<evidence type="ECO:0000259" key="9">
    <source>
        <dbReference type="Pfam" id="PF18364"/>
    </source>
</evidence>
<dbReference type="Gene3D" id="3.90.55.10">
    <property type="entry name" value="Dimethylsulfoxide Reductase, domain 3"/>
    <property type="match status" value="1"/>
</dbReference>
<dbReference type="Pfam" id="PF18364">
    <property type="entry name" value="Molybdopterin_N"/>
    <property type="match status" value="1"/>
</dbReference>
<evidence type="ECO:0000313" key="11">
    <source>
        <dbReference type="Proteomes" id="UP000477083"/>
    </source>
</evidence>
<evidence type="ECO:0000256" key="5">
    <source>
        <dbReference type="ARBA" id="ARBA00023002"/>
    </source>
</evidence>
<gene>
    <name evidence="10" type="ORF">GS660_01065</name>
</gene>
<accession>A0A6L8VDH9</accession>
<reference evidence="10 11" key="1">
    <citation type="submission" date="2020-01" db="EMBL/GenBank/DDBJ databases">
        <title>Frigidibacter albus SP32T (=CGMCC 1.13995T).</title>
        <authorList>
            <person name="Liao X."/>
        </authorList>
    </citation>
    <scope>NUCLEOTIDE SEQUENCE [LARGE SCALE GENOMIC DNA]</scope>
    <source>
        <strain evidence="10 11">SP32</strain>
    </source>
</reference>
<dbReference type="SUPFAM" id="SSF53706">
    <property type="entry name" value="Formate dehydrogenase/DMSO reductase, domains 1-3"/>
    <property type="match status" value="1"/>
</dbReference>
<evidence type="ECO:0000256" key="3">
    <source>
        <dbReference type="ARBA" id="ARBA00022723"/>
    </source>
</evidence>
<comment type="similarity">
    <text evidence="1">Belongs to the prokaryotic molybdopterin-containing oxidoreductase family.</text>
</comment>
<dbReference type="PROSITE" id="PS00932">
    <property type="entry name" value="MOLYBDOPTERIN_PROK_3"/>
    <property type="match status" value="1"/>
</dbReference>
<dbReference type="Gene3D" id="2.40.40.20">
    <property type="match status" value="1"/>
</dbReference>
<keyword evidence="2 6" id="KW-0500">Molybdenum</keyword>
<name>A0A6L8VDH9_9RHOB</name>
<keyword evidence="3 6" id="KW-0479">Metal-binding</keyword>
<comment type="cofactor">
    <cofactor evidence="6">
        <name>Mo-bis(molybdopterin guanine dinucleotide)</name>
        <dbReference type="ChEBI" id="CHEBI:60539"/>
    </cofactor>
    <text evidence="6">Binds 1 molybdenum-bis(molybdopterin guanine dinucleotide) (Mo-bis-MGD) cofactor per subunit.</text>
</comment>
<keyword evidence="4" id="KW-0574">Periplasm</keyword>
<dbReference type="PANTHER" id="PTHR43742:SF10">
    <property type="entry name" value="TRIMETHYLAMINE-N-OXIDE REDUCTASE 2"/>
    <property type="match status" value="1"/>
</dbReference>
<comment type="caution">
    <text evidence="10">The sequence shown here is derived from an EMBL/GenBank/DDBJ whole genome shotgun (WGS) entry which is preliminary data.</text>
</comment>
<dbReference type="GO" id="GO:0016491">
    <property type="term" value="F:oxidoreductase activity"/>
    <property type="evidence" value="ECO:0007669"/>
    <property type="project" value="UniProtKB-KW"/>
</dbReference>
<dbReference type="PANTHER" id="PTHR43742">
    <property type="entry name" value="TRIMETHYLAMINE-N-OXIDE REDUCTASE"/>
    <property type="match status" value="1"/>
</dbReference>
<feature type="binding site" evidence="6">
    <location>
        <position position="719"/>
    </location>
    <ligand>
        <name>Mo-bis(molybdopterin guanine dinucleotide)</name>
        <dbReference type="ChEBI" id="CHEBI:60539"/>
    </ligand>
</feature>
<evidence type="ECO:0000259" key="7">
    <source>
        <dbReference type="Pfam" id="PF00384"/>
    </source>
</evidence>
<evidence type="ECO:0000313" key="10">
    <source>
        <dbReference type="EMBL" id="MZQ87682.1"/>
    </source>
</evidence>
<feature type="binding site" evidence="6">
    <location>
        <position position="470"/>
    </location>
    <ligand>
        <name>Mo-bis(molybdopterin guanine dinucleotide)</name>
        <dbReference type="ChEBI" id="CHEBI:60539"/>
    </ligand>
</feature>
<evidence type="ECO:0000256" key="6">
    <source>
        <dbReference type="PIRSR" id="PIRSR606658-1"/>
    </source>
</evidence>
<feature type="domain" description="Molybdopterin dinucleotide-binding" evidence="8">
    <location>
        <begin position="622"/>
        <end position="739"/>
    </location>
</feature>
<dbReference type="OrthoDB" id="9759518at2"/>
<keyword evidence="5" id="KW-0560">Oxidoreductase</keyword>
<dbReference type="Pfam" id="PF01568">
    <property type="entry name" value="Molydop_binding"/>
    <property type="match status" value="1"/>
</dbReference>
<feature type="binding site" evidence="6">
    <location>
        <position position="498"/>
    </location>
    <ligand>
        <name>Mo-bis(molybdopterin guanine dinucleotide)</name>
        <dbReference type="ChEBI" id="CHEBI:60539"/>
    </ligand>
</feature>
<evidence type="ECO:0000256" key="1">
    <source>
        <dbReference type="ARBA" id="ARBA00010312"/>
    </source>
</evidence>
<evidence type="ECO:0000256" key="4">
    <source>
        <dbReference type="ARBA" id="ARBA00022764"/>
    </source>
</evidence>
<dbReference type="Gene3D" id="3.40.228.10">
    <property type="entry name" value="Dimethylsulfoxide Reductase, domain 2"/>
    <property type="match status" value="1"/>
</dbReference>
<feature type="binding site" evidence="6">
    <location>
        <position position="427"/>
    </location>
    <ligand>
        <name>Mo-bis(molybdopterin guanine dinucleotide)</name>
        <dbReference type="ChEBI" id="CHEBI:60539"/>
    </ligand>
</feature>
<dbReference type="PROSITE" id="PS00490">
    <property type="entry name" value="MOLYBDOPTERIN_PROK_2"/>
    <property type="match status" value="1"/>
</dbReference>
<dbReference type="GO" id="GO:0009061">
    <property type="term" value="P:anaerobic respiration"/>
    <property type="evidence" value="ECO:0007669"/>
    <property type="project" value="TreeGrafter"/>
</dbReference>
<protein>
    <submittedName>
        <fullName evidence="10">Molybdopterin guanine dinucleotide-containing S/N-oxide reductase</fullName>
    </submittedName>
</protein>
<evidence type="ECO:0000259" key="8">
    <source>
        <dbReference type="Pfam" id="PF01568"/>
    </source>
</evidence>
<organism evidence="10 11">
    <name type="scientific">Frigidibacter albus</name>
    <dbReference type="NCBI Taxonomy" id="1465486"/>
    <lineage>
        <taxon>Bacteria</taxon>
        <taxon>Pseudomonadati</taxon>
        <taxon>Pseudomonadota</taxon>
        <taxon>Alphaproteobacteria</taxon>
        <taxon>Rhodobacterales</taxon>
        <taxon>Paracoccaceae</taxon>
        <taxon>Frigidibacter</taxon>
    </lineage>
</organism>
<feature type="binding site" evidence="6">
    <location>
        <position position="325"/>
    </location>
    <ligand>
        <name>Mo-bis(molybdopterin guanine dinucleotide)</name>
        <dbReference type="ChEBI" id="CHEBI:60539"/>
    </ligand>
</feature>
<dbReference type="GO" id="GO:0043546">
    <property type="term" value="F:molybdopterin cofactor binding"/>
    <property type="evidence" value="ECO:0007669"/>
    <property type="project" value="InterPro"/>
</dbReference>
<dbReference type="InterPro" id="IPR006655">
    <property type="entry name" value="Mopterin_OxRdtase_prok_CS"/>
</dbReference>
<dbReference type="InterPro" id="IPR041460">
    <property type="entry name" value="Molybdopterin_N"/>
</dbReference>
<dbReference type="InterPro" id="IPR009010">
    <property type="entry name" value="Asp_de-COase-like_dom_sf"/>
</dbReference>
<dbReference type="InterPro" id="IPR050612">
    <property type="entry name" value="Prok_Mopterin_Oxidored"/>
</dbReference>
<sequence length="773" mass="83445">MIRRVPHCSHWGAYTLLVEDGRIVGVEPFAHDPAPSPVIQSVTDWAKPERRILRPMVREGWLASREGSDRRGRGSERFVPVSWDQATDLIAGEIRRVSRDHGNASIFAGSYGWTSCGRFHHASTLLKRMMNLAGGYTGHVDTYSIAAGPVILRHTLGDERACGGQSNTLDTIAEHSETLLVFGAMSPRTAQSEAGGIGAHYLEGYLRRIAERGVKVIHVSPYREDLPDWTGAEWWPIRPNTDTALMLGLAGEIVLAGRHDAGFLERCTSGSDQLLAYLRGEDDGQAKTADWAAAITGIDAQTIRDLARRLTDTRSMITASWALQRAHHGEQPFWAAIALASITGQIGLPGGGMGFGYGSLGGVGAPFVTGKSPAMSQGARPIDSFIPVARISDMLLTPGGAYSYEGQDRTYPDIRLVYWAGGNPFHHHQDLNRLSEAWTRPETIIVQDPMFTATARRADIVLPASTSLERNDLSGNKRSDFILAMAKAIEPLGEARSDFDIFNAIAEKLGVAPAFNEGRDEMGWIRHLYTESRDFAAQRLGHEMPDFDTFWAQGYAACPVQRSHTYLAPYRADPAAHPLNTESGRIVLGSDTLARLGYADCRAHPAWIEPAEWLGGAAEDELHLISHQPNGRLHSQLETAEASLADKRGGREQVRLSPADAARRGIADGATVRLWNTRGACLATACVTGAVAPGVAILPTGAWFTPGTAGGPELSGNPNVLTLDIGTSAFGQGCSAHTCLVRIEPFEGAAPDPAQTYQHELADILSAPGGDLT</sequence>
<evidence type="ECO:0000256" key="2">
    <source>
        <dbReference type="ARBA" id="ARBA00022505"/>
    </source>
</evidence>
<dbReference type="GO" id="GO:0009055">
    <property type="term" value="F:electron transfer activity"/>
    <property type="evidence" value="ECO:0007669"/>
    <property type="project" value="TreeGrafter"/>
</dbReference>
<dbReference type="SUPFAM" id="SSF50692">
    <property type="entry name" value="ADC-like"/>
    <property type="match status" value="1"/>
</dbReference>
<feature type="binding site" evidence="6">
    <location>
        <position position="113"/>
    </location>
    <ligand>
        <name>Mo-bis(molybdopterin guanine dinucleotide)</name>
        <dbReference type="ChEBI" id="CHEBI:60539"/>
    </ligand>
</feature>